<feature type="compositionally biased region" description="Polar residues" evidence="1">
    <location>
        <begin position="15"/>
        <end position="31"/>
    </location>
</feature>
<sequence>MLRKAPSHTTDEDGQNSTDNEDFTTNANNNLPVLEKPRKQSQPAIRRKALPVTSVLEDTGEYQDSDGYESIPFEDDPTAKPGPSGQHQINGKLKSALKQIPRSEPCHMVQVPDNQRIIGDSLTSNPRPRNQNQKKGTTSGAGNDQGCIGLPAEEGSQWKSPRAHRPPTQADANVPSPQTKKPRKAAPPRKKPQKAAPPRKNPWKAAKSGRAPI</sequence>
<accession>A0A0C9YBL2</accession>
<evidence type="ECO:0000313" key="3">
    <source>
        <dbReference type="Proteomes" id="UP000054018"/>
    </source>
</evidence>
<evidence type="ECO:0000313" key="2">
    <source>
        <dbReference type="EMBL" id="KIK14191.1"/>
    </source>
</evidence>
<name>A0A0C9YBL2_9AGAM</name>
<dbReference type="HOGENOM" id="CLU_1294873_0_0_1"/>
<proteinExistence type="predicted"/>
<feature type="compositionally biased region" description="Polar residues" evidence="1">
    <location>
        <begin position="121"/>
        <end position="142"/>
    </location>
</feature>
<reference evidence="2 3" key="1">
    <citation type="submission" date="2014-04" db="EMBL/GenBank/DDBJ databases">
        <authorList>
            <consortium name="DOE Joint Genome Institute"/>
            <person name="Kuo A."/>
            <person name="Kohler A."/>
            <person name="Costa M.D."/>
            <person name="Nagy L.G."/>
            <person name="Floudas D."/>
            <person name="Copeland A."/>
            <person name="Barry K.W."/>
            <person name="Cichocki N."/>
            <person name="Veneault-Fourrey C."/>
            <person name="LaButti K."/>
            <person name="Lindquist E.A."/>
            <person name="Lipzen A."/>
            <person name="Lundell T."/>
            <person name="Morin E."/>
            <person name="Murat C."/>
            <person name="Sun H."/>
            <person name="Tunlid A."/>
            <person name="Henrissat B."/>
            <person name="Grigoriev I.V."/>
            <person name="Hibbett D.S."/>
            <person name="Martin F."/>
            <person name="Nordberg H.P."/>
            <person name="Cantor M.N."/>
            <person name="Hua S.X."/>
        </authorList>
    </citation>
    <scope>NUCLEOTIDE SEQUENCE [LARGE SCALE GENOMIC DNA]</scope>
    <source>
        <strain evidence="2 3">441</strain>
    </source>
</reference>
<dbReference type="AlphaFoldDB" id="A0A0C9YBL2"/>
<evidence type="ECO:0000256" key="1">
    <source>
        <dbReference type="SAM" id="MobiDB-lite"/>
    </source>
</evidence>
<reference evidence="3" key="2">
    <citation type="submission" date="2015-01" db="EMBL/GenBank/DDBJ databases">
        <title>Evolutionary Origins and Diversification of the Mycorrhizal Mutualists.</title>
        <authorList>
            <consortium name="DOE Joint Genome Institute"/>
            <consortium name="Mycorrhizal Genomics Consortium"/>
            <person name="Kohler A."/>
            <person name="Kuo A."/>
            <person name="Nagy L.G."/>
            <person name="Floudas D."/>
            <person name="Copeland A."/>
            <person name="Barry K.W."/>
            <person name="Cichocki N."/>
            <person name="Veneault-Fourrey C."/>
            <person name="LaButti K."/>
            <person name="Lindquist E.A."/>
            <person name="Lipzen A."/>
            <person name="Lundell T."/>
            <person name="Morin E."/>
            <person name="Murat C."/>
            <person name="Riley R."/>
            <person name="Ohm R."/>
            <person name="Sun H."/>
            <person name="Tunlid A."/>
            <person name="Henrissat B."/>
            <person name="Grigoriev I.V."/>
            <person name="Hibbett D.S."/>
            <person name="Martin F."/>
        </authorList>
    </citation>
    <scope>NUCLEOTIDE SEQUENCE [LARGE SCALE GENOMIC DNA]</scope>
    <source>
        <strain evidence="3">441</strain>
    </source>
</reference>
<feature type="compositionally biased region" description="Acidic residues" evidence="1">
    <location>
        <begin position="58"/>
        <end position="76"/>
    </location>
</feature>
<protein>
    <submittedName>
        <fullName evidence="2">Unplaced genomic scaffold scaffold_266, whole genome shotgun sequence</fullName>
    </submittedName>
</protein>
<organism evidence="2 3">
    <name type="scientific">Pisolithus microcarpus 441</name>
    <dbReference type="NCBI Taxonomy" id="765257"/>
    <lineage>
        <taxon>Eukaryota</taxon>
        <taxon>Fungi</taxon>
        <taxon>Dikarya</taxon>
        <taxon>Basidiomycota</taxon>
        <taxon>Agaricomycotina</taxon>
        <taxon>Agaricomycetes</taxon>
        <taxon>Agaricomycetidae</taxon>
        <taxon>Boletales</taxon>
        <taxon>Sclerodermatineae</taxon>
        <taxon>Pisolithaceae</taxon>
        <taxon>Pisolithus</taxon>
    </lineage>
</organism>
<feature type="compositionally biased region" description="Basic residues" evidence="1">
    <location>
        <begin position="180"/>
        <end position="193"/>
    </location>
</feature>
<dbReference type="EMBL" id="KN833950">
    <property type="protein sequence ID" value="KIK14191.1"/>
    <property type="molecule type" value="Genomic_DNA"/>
</dbReference>
<gene>
    <name evidence="2" type="ORF">PISMIDRAFT_17449</name>
</gene>
<keyword evidence="3" id="KW-1185">Reference proteome</keyword>
<dbReference type="Proteomes" id="UP000054018">
    <property type="component" value="Unassembled WGS sequence"/>
</dbReference>
<dbReference type="OrthoDB" id="10542879at2759"/>
<feature type="region of interest" description="Disordered" evidence="1">
    <location>
        <begin position="1"/>
        <end position="213"/>
    </location>
</feature>